<dbReference type="Proteomes" id="UP000006233">
    <property type="component" value="Unassembled WGS sequence"/>
</dbReference>
<dbReference type="GO" id="GO:0005886">
    <property type="term" value="C:plasma membrane"/>
    <property type="evidence" value="ECO:0007669"/>
    <property type="project" value="UniProtKB-SubCell"/>
</dbReference>
<evidence type="ECO:0000256" key="4">
    <source>
        <dbReference type="ARBA" id="ARBA00022692"/>
    </source>
</evidence>
<protein>
    <submittedName>
        <fullName evidence="8">Transporter, dicarboxylate/amino acid:cation Na+/H+ symporter family protein</fullName>
    </submittedName>
</protein>
<dbReference type="PRINTS" id="PR00173">
    <property type="entry name" value="EDTRNSPORT"/>
</dbReference>
<evidence type="ECO:0000256" key="5">
    <source>
        <dbReference type="ARBA" id="ARBA00022989"/>
    </source>
</evidence>
<feature type="transmembrane region" description="Helical" evidence="7">
    <location>
        <begin position="182"/>
        <end position="200"/>
    </location>
</feature>
<dbReference type="PANTHER" id="PTHR42865:SF7">
    <property type="entry name" value="PROTON_GLUTAMATE-ASPARTATE SYMPORTER"/>
    <property type="match status" value="1"/>
</dbReference>
<accession>C9MUX2</accession>
<proteinExistence type="predicted"/>
<reference evidence="8 9" key="1">
    <citation type="submission" date="2009-09" db="EMBL/GenBank/DDBJ databases">
        <authorList>
            <person name="Weinstock G."/>
            <person name="Sodergren E."/>
            <person name="Clifton S."/>
            <person name="Fulton L."/>
            <person name="Fulton B."/>
            <person name="Courtney L."/>
            <person name="Fronick C."/>
            <person name="Harrison M."/>
            <person name="Strong C."/>
            <person name="Farmer C."/>
            <person name="Delahaunty K."/>
            <person name="Markovic C."/>
            <person name="Hall O."/>
            <person name="Minx P."/>
            <person name="Tomlinson C."/>
            <person name="Mitreva M."/>
            <person name="Nelson J."/>
            <person name="Hou S."/>
            <person name="Wollam A."/>
            <person name="Pepin K.H."/>
            <person name="Johnson M."/>
            <person name="Bhonagiri V."/>
            <person name="Nash W.E."/>
            <person name="Warren W."/>
            <person name="Chinwalla A."/>
            <person name="Mardis E.R."/>
            <person name="Wilson R.K."/>
        </authorList>
    </citation>
    <scope>NUCLEOTIDE SEQUENCE [LARGE SCALE GENOMIC DNA]</scope>
    <source>
        <strain evidence="8 9">F0254</strain>
    </source>
</reference>
<keyword evidence="4 7" id="KW-0812">Transmembrane</keyword>
<dbReference type="Pfam" id="PF00375">
    <property type="entry name" value="SDF"/>
    <property type="match status" value="1"/>
</dbReference>
<dbReference type="PANTHER" id="PTHR42865">
    <property type="entry name" value="PROTON/GLUTAMATE-ASPARTATE SYMPORTER"/>
    <property type="match status" value="1"/>
</dbReference>
<keyword evidence="2" id="KW-0813">Transport</keyword>
<evidence type="ECO:0000256" key="2">
    <source>
        <dbReference type="ARBA" id="ARBA00022448"/>
    </source>
</evidence>
<feature type="transmembrane region" description="Helical" evidence="7">
    <location>
        <begin position="36"/>
        <end position="58"/>
    </location>
</feature>
<dbReference type="eggNOG" id="COG1301">
    <property type="taxonomic scope" value="Bacteria"/>
</dbReference>
<dbReference type="InterPro" id="IPR001991">
    <property type="entry name" value="Na-dicarboxylate_symporter"/>
</dbReference>
<evidence type="ECO:0000256" key="7">
    <source>
        <dbReference type="SAM" id="Phobius"/>
    </source>
</evidence>
<feature type="transmembrane region" description="Helical" evidence="7">
    <location>
        <begin position="247"/>
        <end position="268"/>
    </location>
</feature>
<dbReference type="EMBL" id="ACVB02000006">
    <property type="protein sequence ID" value="EEX75742.1"/>
    <property type="molecule type" value="Genomic_DNA"/>
</dbReference>
<feature type="transmembrane region" description="Helical" evidence="7">
    <location>
        <begin position="78"/>
        <end position="103"/>
    </location>
</feature>
<gene>
    <name evidence="8" type="ORF">GCWU000323_00341</name>
</gene>
<comment type="subcellular location">
    <subcellularLocation>
        <location evidence="1">Cell membrane</location>
        <topology evidence="1">Multi-pass membrane protein</topology>
    </subcellularLocation>
</comment>
<evidence type="ECO:0000313" key="9">
    <source>
        <dbReference type="Proteomes" id="UP000006233"/>
    </source>
</evidence>
<dbReference type="AlphaFoldDB" id="C9MUX2"/>
<dbReference type="Gene3D" id="1.10.3860.10">
    <property type="entry name" value="Sodium:dicarboxylate symporter"/>
    <property type="match status" value="1"/>
</dbReference>
<dbReference type="HOGENOM" id="CLU_019375_7_1_0"/>
<name>C9MUX2_9FUSO</name>
<keyword evidence="6 7" id="KW-0472">Membrane</keyword>
<organism evidence="8 9">
    <name type="scientific">Leptotrichia hofstadii F0254</name>
    <dbReference type="NCBI Taxonomy" id="634994"/>
    <lineage>
        <taxon>Bacteria</taxon>
        <taxon>Fusobacteriati</taxon>
        <taxon>Fusobacteriota</taxon>
        <taxon>Fusobacteriia</taxon>
        <taxon>Fusobacteriales</taxon>
        <taxon>Leptotrichiaceae</taxon>
        <taxon>Leptotrichia</taxon>
    </lineage>
</organism>
<dbReference type="SUPFAM" id="SSF118215">
    <property type="entry name" value="Proton glutamate symport protein"/>
    <property type="match status" value="1"/>
</dbReference>
<sequence>MGCKFFNKKLKYSIFYKFEKGGSILYCKKSMKKIGLTTRIMIGLVLGIIFGLILSPFAKDPFVKDVVIDSVLAFLGGMFINLMKVMIVPLVSISLAMGAASIGDIKKLKRIGTKVLGFYFATTAIAVAIGLFVAKVSGIGKGMVHGELPKGEFKIAEQGKLIDVLLDMVPKNIINAMSDEKMLAIIVFFLLLGVAISTLGDKVKNLKVLLEESNELVLKMVELIMKVAPVGVFALISKVVASTGVDVLIRLLGFVAATLFAFVIHAGVYQVMLVTMAKVNPLRFFKKFFNVISVAFSTSSSNATIPINIETLSEKFGVSEEISSFTIPLGATVNMDGTAIMQGVAAVFIANLYNINLGPTQYLGIILTAVLASVGTAGVPGAGMLMLSLVLKQAGLPLEGIGVVIGVDRIIDMFRTAVNITGDAVCTLVVARSENEITDTDKFYN</sequence>
<evidence type="ECO:0000256" key="3">
    <source>
        <dbReference type="ARBA" id="ARBA00022475"/>
    </source>
</evidence>
<keyword evidence="5 7" id="KW-1133">Transmembrane helix</keyword>
<dbReference type="GO" id="GO:0015293">
    <property type="term" value="F:symporter activity"/>
    <property type="evidence" value="ECO:0007669"/>
    <property type="project" value="UniProtKB-KW"/>
</dbReference>
<dbReference type="InterPro" id="IPR036458">
    <property type="entry name" value="Na:dicarbo_symporter_sf"/>
</dbReference>
<feature type="transmembrane region" description="Helical" evidence="7">
    <location>
        <begin position="115"/>
        <end position="134"/>
    </location>
</feature>
<evidence type="ECO:0000256" key="1">
    <source>
        <dbReference type="ARBA" id="ARBA00004651"/>
    </source>
</evidence>
<evidence type="ECO:0000256" key="6">
    <source>
        <dbReference type="ARBA" id="ARBA00023136"/>
    </source>
</evidence>
<keyword evidence="3" id="KW-1003">Cell membrane</keyword>
<feature type="transmembrane region" description="Helical" evidence="7">
    <location>
        <begin position="362"/>
        <end position="391"/>
    </location>
</feature>
<evidence type="ECO:0000313" key="8">
    <source>
        <dbReference type="EMBL" id="EEX75742.1"/>
    </source>
</evidence>
<comment type="caution">
    <text evidence="8">The sequence shown here is derived from an EMBL/GenBank/DDBJ whole genome shotgun (WGS) entry which is preliminary data.</text>
</comment>